<gene>
    <name evidence="11" type="primary">mnmC</name>
    <name evidence="11" type="ORF">ACFSKO_16105</name>
</gene>
<dbReference type="InterPro" id="IPR017610">
    <property type="entry name" value="tRNA_S-uridine_synth_MnmC_C"/>
</dbReference>
<proteinExistence type="predicted"/>
<dbReference type="PANTHER" id="PTHR13847:SF283">
    <property type="entry name" value="TRNA 5-METHYLAMINOMETHYL-2-THIOURIDINE BIOSYNTHESIS BIFUNCTIONAL PROTEIN MNMC"/>
    <property type="match status" value="1"/>
</dbReference>
<dbReference type="Pfam" id="PF01266">
    <property type="entry name" value="DAO"/>
    <property type="match status" value="1"/>
</dbReference>
<evidence type="ECO:0000313" key="12">
    <source>
        <dbReference type="Proteomes" id="UP001597294"/>
    </source>
</evidence>
<dbReference type="Gene3D" id="3.30.9.10">
    <property type="entry name" value="D-Amino Acid Oxidase, subunit A, domain 2"/>
    <property type="match status" value="1"/>
</dbReference>
<evidence type="ECO:0000256" key="9">
    <source>
        <dbReference type="ARBA" id="ARBA00023268"/>
    </source>
</evidence>
<dbReference type="GO" id="GO:0004808">
    <property type="term" value="F:tRNA (5-methylaminomethyl-2-thiouridylate)(34)-methyltransferase activity"/>
    <property type="evidence" value="ECO:0007669"/>
    <property type="project" value="UniProtKB-EC"/>
</dbReference>
<organism evidence="11 12">
    <name type="scientific">Kiloniella antarctica</name>
    <dbReference type="NCBI Taxonomy" id="1550907"/>
    <lineage>
        <taxon>Bacteria</taxon>
        <taxon>Pseudomonadati</taxon>
        <taxon>Pseudomonadota</taxon>
        <taxon>Alphaproteobacteria</taxon>
        <taxon>Rhodospirillales</taxon>
        <taxon>Kiloniellaceae</taxon>
        <taxon>Kiloniella</taxon>
    </lineage>
</organism>
<dbReference type="PANTHER" id="PTHR13847">
    <property type="entry name" value="SARCOSINE DEHYDROGENASE-RELATED"/>
    <property type="match status" value="1"/>
</dbReference>
<keyword evidence="2 11" id="KW-0489">Methyltransferase</keyword>
<dbReference type="Proteomes" id="UP001597294">
    <property type="component" value="Unassembled WGS sequence"/>
</dbReference>
<keyword evidence="1" id="KW-0963">Cytoplasm</keyword>
<evidence type="ECO:0000259" key="10">
    <source>
        <dbReference type="Pfam" id="PF01266"/>
    </source>
</evidence>
<name>A0ABW5BLY5_9PROT</name>
<comment type="caution">
    <text evidence="11">The sequence shown here is derived from an EMBL/GenBank/DDBJ whole genome shotgun (WGS) entry which is preliminary data.</text>
</comment>
<evidence type="ECO:0000313" key="11">
    <source>
        <dbReference type="EMBL" id="MFD2207152.1"/>
    </source>
</evidence>
<feature type="domain" description="FAD dependent oxidoreductase" evidence="10">
    <location>
        <begin position="20"/>
        <end position="393"/>
    </location>
</feature>
<evidence type="ECO:0000256" key="3">
    <source>
        <dbReference type="ARBA" id="ARBA00022630"/>
    </source>
</evidence>
<keyword evidence="3" id="KW-0285">Flavoprotein</keyword>
<protein>
    <submittedName>
        <fullName evidence="11">FAD-dependent 5-carboxymethylaminomethyl-2-thiouridine(34) oxidoreductase MnmC</fullName>
        <ecNumber evidence="11">2.1.1.61</ecNumber>
    </submittedName>
</protein>
<dbReference type="RefSeq" id="WP_380253503.1">
    <property type="nucleotide sequence ID" value="NZ_JBHUII010000011.1"/>
</dbReference>
<keyword evidence="12" id="KW-1185">Reference proteome</keyword>
<dbReference type="SUPFAM" id="SSF51905">
    <property type="entry name" value="FAD/NAD(P)-binding domain"/>
    <property type="match status" value="1"/>
</dbReference>
<evidence type="ECO:0000256" key="1">
    <source>
        <dbReference type="ARBA" id="ARBA00022490"/>
    </source>
</evidence>
<dbReference type="NCBIfam" id="TIGR03197">
    <property type="entry name" value="MnmC_Cterm"/>
    <property type="match status" value="1"/>
</dbReference>
<evidence type="ECO:0000256" key="7">
    <source>
        <dbReference type="ARBA" id="ARBA00022827"/>
    </source>
</evidence>
<keyword evidence="9" id="KW-0511">Multifunctional enzyme</keyword>
<evidence type="ECO:0000256" key="2">
    <source>
        <dbReference type="ARBA" id="ARBA00022603"/>
    </source>
</evidence>
<evidence type="ECO:0000256" key="4">
    <source>
        <dbReference type="ARBA" id="ARBA00022679"/>
    </source>
</evidence>
<keyword evidence="7" id="KW-0274">FAD</keyword>
<evidence type="ECO:0000256" key="6">
    <source>
        <dbReference type="ARBA" id="ARBA00022694"/>
    </source>
</evidence>
<keyword evidence="4 11" id="KW-0808">Transferase</keyword>
<keyword evidence="8" id="KW-0560">Oxidoreductase</keyword>
<dbReference type="InterPro" id="IPR036188">
    <property type="entry name" value="FAD/NAD-bd_sf"/>
</dbReference>
<accession>A0ABW5BLY5</accession>
<evidence type="ECO:0000256" key="8">
    <source>
        <dbReference type="ARBA" id="ARBA00023002"/>
    </source>
</evidence>
<dbReference type="GO" id="GO:0032259">
    <property type="term" value="P:methylation"/>
    <property type="evidence" value="ECO:0007669"/>
    <property type="project" value="UniProtKB-KW"/>
</dbReference>
<sequence length="431" mass="48019">METSPWFKLPECVTKRPRQVAVIGGGIAGNSLAYHLNCAGVEVTLFEKKDTLAQGASGNPSAIFEPKLMRGGTPLGQYLTSSYFYALKFYENLEKETGENIWHHRGGTLNLIVDDKDLKRHQSFQDNAELTTDHYRIASPEQASERAGIAISQSAIWYPKGGCINTSALARSLTSDLHIKLDYDVLKIENRSERELPCWRLHFSDEITSLDFDAVVMANAFDVRKFEQSYCLPVVMNRGQVSTHAGVRISNQLKCVVSGAGYLTPLIENNHVFGATFERLHSFGEAEDLSLTDDRHKHNLEFIEEFLPEFGKAFSLENLGGRTSVRGTTVDRLPLVGPLHNHDNYVQDYALLKNGAKHREWNEPSYHSGLYILAGLGSRGFVTAPLMAHYLSSLMLGETLPISDAVVQAVHPARFVIRDLKRGIETISVDP</sequence>
<keyword evidence="5" id="KW-0949">S-adenosyl-L-methionine</keyword>
<evidence type="ECO:0000256" key="5">
    <source>
        <dbReference type="ARBA" id="ARBA00022691"/>
    </source>
</evidence>
<dbReference type="InterPro" id="IPR006076">
    <property type="entry name" value="FAD-dep_OxRdtase"/>
</dbReference>
<dbReference type="Gene3D" id="3.50.50.60">
    <property type="entry name" value="FAD/NAD(P)-binding domain"/>
    <property type="match status" value="1"/>
</dbReference>
<reference evidence="12" key="1">
    <citation type="journal article" date="2019" name="Int. J. Syst. Evol. Microbiol.">
        <title>The Global Catalogue of Microorganisms (GCM) 10K type strain sequencing project: providing services to taxonomists for standard genome sequencing and annotation.</title>
        <authorList>
            <consortium name="The Broad Institute Genomics Platform"/>
            <consortium name="The Broad Institute Genome Sequencing Center for Infectious Disease"/>
            <person name="Wu L."/>
            <person name="Ma J."/>
        </authorList>
    </citation>
    <scope>NUCLEOTIDE SEQUENCE [LARGE SCALE GENOMIC DNA]</scope>
    <source>
        <strain evidence="12">CGMCC 4.7192</strain>
    </source>
</reference>
<dbReference type="EC" id="2.1.1.61" evidence="11"/>
<dbReference type="EMBL" id="JBHUII010000011">
    <property type="protein sequence ID" value="MFD2207152.1"/>
    <property type="molecule type" value="Genomic_DNA"/>
</dbReference>
<keyword evidence="6" id="KW-0819">tRNA processing</keyword>